<dbReference type="RefSeq" id="WP_067544683.1">
    <property type="nucleotide sequence ID" value="NZ_CP012836.1"/>
</dbReference>
<accession>A0A142ELB8</accession>
<evidence type="ECO:0000259" key="2">
    <source>
        <dbReference type="Pfam" id="PF13476"/>
    </source>
</evidence>
<dbReference type="PANTHER" id="PTHR32114">
    <property type="entry name" value="ABC TRANSPORTER ABCH.3"/>
    <property type="match status" value="1"/>
</dbReference>
<feature type="coiled-coil region" evidence="1">
    <location>
        <begin position="625"/>
        <end position="652"/>
    </location>
</feature>
<dbReference type="AlphaFoldDB" id="A0A142ELB8"/>
<dbReference type="STRING" id="1727163.AO498_05830"/>
<keyword evidence="4" id="KW-1185">Reference proteome</keyword>
<feature type="coiled-coil region" evidence="1">
    <location>
        <begin position="314"/>
        <end position="344"/>
    </location>
</feature>
<gene>
    <name evidence="3" type="ORF">AO498_05830</name>
</gene>
<dbReference type="PATRIC" id="fig|1727163.4.peg.1210"/>
<dbReference type="GO" id="GO:0006302">
    <property type="term" value="P:double-strand break repair"/>
    <property type="evidence" value="ECO:0007669"/>
    <property type="project" value="InterPro"/>
</dbReference>
<dbReference type="EMBL" id="CP012836">
    <property type="protein sequence ID" value="AMQ55923.1"/>
    <property type="molecule type" value="Genomic_DNA"/>
</dbReference>
<proteinExistence type="predicted"/>
<protein>
    <submittedName>
        <fullName evidence="3">Recombinase RecF</fullName>
    </submittedName>
</protein>
<feature type="domain" description="Rad50/SbcC-type AAA" evidence="2">
    <location>
        <begin position="5"/>
        <end position="210"/>
    </location>
</feature>
<dbReference type="KEGG" id="alm:AO498_05830"/>
<keyword evidence="1" id="KW-0175">Coiled coil</keyword>
<dbReference type="Pfam" id="PF13476">
    <property type="entry name" value="AAA_23"/>
    <property type="match status" value="1"/>
</dbReference>
<dbReference type="Gene3D" id="3.40.50.300">
    <property type="entry name" value="P-loop containing nucleotide triphosphate hydrolases"/>
    <property type="match status" value="2"/>
</dbReference>
<evidence type="ECO:0000313" key="4">
    <source>
        <dbReference type="Proteomes" id="UP000073816"/>
    </source>
</evidence>
<feature type="coiled-coil region" evidence="1">
    <location>
        <begin position="541"/>
        <end position="588"/>
    </location>
</feature>
<dbReference type="SUPFAM" id="SSF52540">
    <property type="entry name" value="P-loop containing nucleoside triphosphate hydrolases"/>
    <property type="match status" value="2"/>
</dbReference>
<dbReference type="Proteomes" id="UP000073816">
    <property type="component" value="Chromosome"/>
</dbReference>
<feature type="coiled-coil region" evidence="1">
    <location>
        <begin position="817"/>
        <end position="854"/>
    </location>
</feature>
<feature type="coiled-coil region" evidence="1">
    <location>
        <begin position="186"/>
        <end position="272"/>
    </location>
</feature>
<dbReference type="GO" id="GO:0016887">
    <property type="term" value="F:ATP hydrolysis activity"/>
    <property type="evidence" value="ECO:0007669"/>
    <property type="project" value="InterPro"/>
</dbReference>
<organism evidence="3 4">
    <name type="scientific">Algoriphagus sanaruensis</name>
    <dbReference type="NCBI Taxonomy" id="1727163"/>
    <lineage>
        <taxon>Bacteria</taxon>
        <taxon>Pseudomonadati</taxon>
        <taxon>Bacteroidota</taxon>
        <taxon>Cytophagia</taxon>
        <taxon>Cytophagales</taxon>
        <taxon>Cyclobacteriaceae</taxon>
        <taxon>Algoriphagus</taxon>
    </lineage>
</organism>
<dbReference type="OrthoDB" id="9795626at2"/>
<evidence type="ECO:0000313" key="3">
    <source>
        <dbReference type="EMBL" id="AMQ55923.1"/>
    </source>
</evidence>
<reference evidence="4" key="1">
    <citation type="submission" date="2015-09" db="EMBL/GenBank/DDBJ databases">
        <title>Complete sequence of Algoriphagus sp. M8-2.</title>
        <authorList>
            <person name="Shintani M."/>
        </authorList>
    </citation>
    <scope>NUCLEOTIDE SEQUENCE [LARGE SCALE GENOMIC DNA]</scope>
    <source>
        <strain evidence="4">M8-2</strain>
    </source>
</reference>
<dbReference type="Pfam" id="PF13558">
    <property type="entry name" value="SbcC_Walker_B"/>
    <property type="match status" value="1"/>
</dbReference>
<dbReference type="PANTHER" id="PTHR32114:SF2">
    <property type="entry name" value="ABC TRANSPORTER ABCH.3"/>
    <property type="match status" value="1"/>
</dbReference>
<feature type="coiled-coil region" evidence="1">
    <location>
        <begin position="410"/>
        <end position="437"/>
    </location>
</feature>
<evidence type="ECO:0000256" key="1">
    <source>
        <dbReference type="SAM" id="Coils"/>
    </source>
</evidence>
<name>A0A142ELB8_9BACT</name>
<sequence>MIPVRLEIEGLYSYRERQTVEFETLTAAGLFGIFGAVGSGKSSILEGILLALYGSTERLSATGERSSMVNLQSDQLSVSFTFRAGKNNTQTYLARYSAKRNKKDFEKIETADHVFYQLNQGSWEAIPEKAETVLGMSKEHFKQTIIIPQGKFREFIDQSPKERADMMQQLFGLDRFDLSSKTGALRKEAELEKTRLKALLDQLQEVTQELLQAKRVQKSELEAETQRAVNALEAAEKEVRALELTRKSYLQLQELQGLLEELEQKKPKIEEQRKLHHDYITAKTYLWPIWSQLEDRKKDLEKYRVGLIDFERFKGEFIKEIEQLEQEEQELRKKNEERPARESKIRDLRKVIEIQDLTGKLASIQNQIDLLLPDLEAKKAAFLKVESGVQTLETQAEGLPEVNPSLLSDLKTIQHQLQSNEERLKDLNRIKGNFEGEKEKIKLGLTEIKHRIPAHEESLESWTISQKSKIKSLENERESILRMQGLKAHTHLLIPGQPCPLCGAMDHPNPLVAEADEVQIKSKELQINQEKDALERILTLIQNEKVEQNNLENLSRNLEEKVKEIQKLEKFQSELQQKLKDLDILSETALTDKLAELTQSHLQKETIQQEIHSQRKSWNNLRSQIEQLDKQVQQAQMGVQDLSSRIQSKQEEIKDPTFCKSFFQKEASVILATISKVEKDITEAAELLLGKQKHLQERRAAQTKNLTDITHYREQVQINSDKISDLSGQFEHLKTVHGFLEEEHLLRLFLHSLDSEKVLQEIQQFDQKLAITRSRITELQAEEGVLAFAEHLFQDKLEQAKLFANQSKELQGELILILEFLKELEHKLAEKEKLQRAFQDIENRETGLKELERLFHGKGFVKYVSSIYLRELCNTANIRFMKLTKNSLSLEIDDSNTFWVVDYLNGGKKRLLKTLSGGQTFQASLCLALALAEKVKALNQADQSFFFLDEGFGALDRNSLRVVFETLKALRHENRVVGIISHVEELQQEIGVFAQIELDAEHGSQIRYSY</sequence>
<dbReference type="InterPro" id="IPR027417">
    <property type="entry name" value="P-loop_NTPase"/>
</dbReference>
<reference evidence="3 4" key="2">
    <citation type="journal article" date="2016" name="Genome Announc.">
        <title>Complete Genome Sequence of Algoriphagus sp. Strain M8-2, Isolated from a Brackish Lake.</title>
        <authorList>
            <person name="Muraguchi Y."/>
            <person name="Kushimoto K."/>
            <person name="Ohtsubo Y."/>
            <person name="Suzuki T."/>
            <person name="Dohra H."/>
            <person name="Kimbara K."/>
            <person name="Shintani M."/>
        </authorList>
    </citation>
    <scope>NUCLEOTIDE SEQUENCE [LARGE SCALE GENOMIC DNA]</scope>
    <source>
        <strain evidence="3 4">M8-2</strain>
    </source>
</reference>
<dbReference type="InterPro" id="IPR038729">
    <property type="entry name" value="Rad50/SbcC_AAA"/>
</dbReference>